<organism evidence="2 5">
    <name type="scientific">Mycobacterium alsense</name>
    <dbReference type="NCBI Taxonomy" id="324058"/>
    <lineage>
        <taxon>Bacteria</taxon>
        <taxon>Bacillati</taxon>
        <taxon>Actinomycetota</taxon>
        <taxon>Actinomycetes</taxon>
        <taxon>Mycobacteriales</taxon>
        <taxon>Mycobacteriaceae</taxon>
        <taxon>Mycobacterium</taxon>
    </lineage>
</organism>
<gene>
    <name evidence="3" type="ORF">BST11_15365</name>
    <name evidence="2" type="ORF">H7K38_15025</name>
</gene>
<dbReference type="Proteomes" id="UP000192319">
    <property type="component" value="Unassembled WGS sequence"/>
</dbReference>
<protein>
    <recommendedName>
        <fullName evidence="6">Scaffolding protein</fullName>
    </recommendedName>
</protein>
<dbReference type="RefSeq" id="WP_083138773.1">
    <property type="nucleotide sequence ID" value="NZ_JACKVH010000014.1"/>
</dbReference>
<keyword evidence="4" id="KW-1185">Reference proteome</keyword>
<dbReference type="EMBL" id="JACKVH010000014">
    <property type="protein sequence ID" value="MCV7379959.1"/>
    <property type="molecule type" value="Genomic_DNA"/>
</dbReference>
<reference evidence="3 4" key="1">
    <citation type="submission" date="2017-02" db="EMBL/GenBank/DDBJ databases">
        <title>The new phylogeny of genus Mycobacterium.</title>
        <authorList>
            <person name="Tortoli E."/>
            <person name="Trovato A."/>
            <person name="Cirillo D.M."/>
        </authorList>
    </citation>
    <scope>NUCLEOTIDE SEQUENCE [LARGE SCALE GENOMIC DNA]</scope>
    <source>
        <strain evidence="3 4">DSM 45230</strain>
    </source>
</reference>
<evidence type="ECO:0000256" key="1">
    <source>
        <dbReference type="SAM" id="MobiDB-lite"/>
    </source>
</evidence>
<feature type="compositionally biased region" description="Polar residues" evidence="1">
    <location>
        <begin position="1"/>
        <end position="12"/>
    </location>
</feature>
<evidence type="ECO:0008006" key="6">
    <source>
        <dbReference type="Google" id="ProtNLM"/>
    </source>
</evidence>
<dbReference type="AlphaFoldDB" id="A0AA42C0B4"/>
<reference evidence="2" key="3">
    <citation type="journal article" date="2022" name="BMC Genomics">
        <title>Comparative genome analysis of mycobacteria focusing on tRNA and non-coding RNA.</title>
        <authorList>
            <person name="Behra P.R.K."/>
            <person name="Pettersson B.M.F."/>
            <person name="Ramesh M."/>
            <person name="Das S."/>
            <person name="Dasgupta S."/>
            <person name="Kirsebom L.A."/>
        </authorList>
    </citation>
    <scope>NUCLEOTIDE SEQUENCE</scope>
    <source>
        <strain evidence="2">CCUG 55640</strain>
    </source>
</reference>
<evidence type="ECO:0000313" key="4">
    <source>
        <dbReference type="Proteomes" id="UP000192319"/>
    </source>
</evidence>
<reference evidence="2" key="2">
    <citation type="submission" date="2020-07" db="EMBL/GenBank/DDBJ databases">
        <authorList>
            <person name="Pettersson B.M.F."/>
            <person name="Behra P.R.K."/>
            <person name="Ramesh M."/>
            <person name="Das S."/>
            <person name="Dasgupta S."/>
            <person name="Kirsebom L.A."/>
        </authorList>
    </citation>
    <scope>NUCLEOTIDE SEQUENCE</scope>
    <source>
        <strain evidence="2">CCUG 55640</strain>
    </source>
</reference>
<name>A0AA42C0B4_9MYCO</name>
<comment type="caution">
    <text evidence="2">The sequence shown here is derived from an EMBL/GenBank/DDBJ whole genome shotgun (WGS) entry which is preliminary data.</text>
</comment>
<dbReference type="Proteomes" id="UP001141650">
    <property type="component" value="Unassembled WGS sequence"/>
</dbReference>
<evidence type="ECO:0000313" key="3">
    <source>
        <dbReference type="EMBL" id="OQZ89951.1"/>
    </source>
</evidence>
<feature type="region of interest" description="Disordered" evidence="1">
    <location>
        <begin position="1"/>
        <end position="66"/>
    </location>
</feature>
<dbReference type="EMBL" id="MVHD01000025">
    <property type="protein sequence ID" value="OQZ89951.1"/>
    <property type="molecule type" value="Genomic_DNA"/>
</dbReference>
<evidence type="ECO:0000313" key="2">
    <source>
        <dbReference type="EMBL" id="MCV7379959.1"/>
    </source>
</evidence>
<feature type="compositionally biased region" description="Basic residues" evidence="1">
    <location>
        <begin position="119"/>
        <end position="131"/>
    </location>
</feature>
<sequence length="168" mass="17982">MNTNEIDNTTVEVATGQGDSAPVDESTVEQSDAPAEGDGGGNREAAKYRRQLREAEAQRDALSERLSTLQRREAERLAAEHLADGADMWRDGLDIAALLDDDGNLDPAKVADAAGAIGRAHRHWAAPRPQKRNPTGRGGGLKSGATGSDDYRPATSWQKILNPRLGDD</sequence>
<feature type="region of interest" description="Disordered" evidence="1">
    <location>
        <begin position="119"/>
        <end position="168"/>
    </location>
</feature>
<accession>A0AA42C0B4</accession>
<proteinExistence type="predicted"/>
<feature type="compositionally biased region" description="Basic and acidic residues" evidence="1">
    <location>
        <begin position="44"/>
        <end position="63"/>
    </location>
</feature>
<evidence type="ECO:0000313" key="5">
    <source>
        <dbReference type="Proteomes" id="UP001141650"/>
    </source>
</evidence>